<dbReference type="Proteomes" id="UP000238415">
    <property type="component" value="Unassembled WGS sequence"/>
</dbReference>
<dbReference type="Pfam" id="PF00828">
    <property type="entry name" value="Ribosomal_L27A"/>
    <property type="match status" value="1"/>
</dbReference>
<dbReference type="InterPro" id="IPR001196">
    <property type="entry name" value="Ribosomal_uL15_CS"/>
</dbReference>
<keyword evidence="3 4" id="KW-0687">Ribonucleoprotein</keyword>
<evidence type="ECO:0000256" key="6">
    <source>
        <dbReference type="SAM" id="MobiDB-lite"/>
    </source>
</evidence>
<dbReference type="GO" id="GO:0006412">
    <property type="term" value="P:translation"/>
    <property type="evidence" value="ECO:0007669"/>
    <property type="project" value="UniProtKB-UniRule"/>
</dbReference>
<dbReference type="GO" id="GO:0019843">
    <property type="term" value="F:rRNA binding"/>
    <property type="evidence" value="ECO:0007669"/>
    <property type="project" value="UniProtKB-UniRule"/>
</dbReference>
<accession>A0A2T0AL30</accession>
<comment type="function">
    <text evidence="4">Binds to the 23S rRNA.</text>
</comment>
<dbReference type="PANTHER" id="PTHR12934:SF11">
    <property type="entry name" value="LARGE RIBOSOMAL SUBUNIT PROTEIN UL15M"/>
    <property type="match status" value="1"/>
</dbReference>
<dbReference type="SUPFAM" id="SSF52080">
    <property type="entry name" value="Ribosomal proteins L15p and L18e"/>
    <property type="match status" value="1"/>
</dbReference>
<evidence type="ECO:0000256" key="1">
    <source>
        <dbReference type="ARBA" id="ARBA00007320"/>
    </source>
</evidence>
<gene>
    <name evidence="4 8" type="primary">rplO</name>
    <name evidence="8" type="ORF">MOHU_24090</name>
</gene>
<keyword evidence="4" id="KW-0694">RNA-binding</keyword>
<evidence type="ECO:0000313" key="8">
    <source>
        <dbReference type="EMBL" id="PRR69312.1"/>
    </source>
</evidence>
<dbReference type="InterPro" id="IPR021131">
    <property type="entry name" value="Ribosomal_uL15/eL18"/>
</dbReference>
<evidence type="ECO:0000256" key="4">
    <source>
        <dbReference type="HAMAP-Rule" id="MF_01341"/>
    </source>
</evidence>
<dbReference type="NCBIfam" id="TIGR01071">
    <property type="entry name" value="rplO_bact"/>
    <property type="match status" value="1"/>
</dbReference>
<dbReference type="AlphaFoldDB" id="A0A2T0AL30"/>
<protein>
    <recommendedName>
        <fullName evidence="4">Large ribosomal subunit protein uL15</fullName>
    </recommendedName>
</protein>
<evidence type="ECO:0000256" key="3">
    <source>
        <dbReference type="ARBA" id="ARBA00023274"/>
    </source>
</evidence>
<evidence type="ECO:0000259" key="7">
    <source>
        <dbReference type="Pfam" id="PF00828"/>
    </source>
</evidence>
<dbReference type="Gene3D" id="3.100.10.10">
    <property type="match status" value="1"/>
</dbReference>
<dbReference type="PANTHER" id="PTHR12934">
    <property type="entry name" value="50S RIBOSOMAL PROTEIN L15"/>
    <property type="match status" value="1"/>
</dbReference>
<reference evidence="8 9" key="1">
    <citation type="submission" date="2018-03" db="EMBL/GenBank/DDBJ databases">
        <title>Genome sequence of Moorella humiferrea DSM 23265.</title>
        <authorList>
            <person name="Poehlein A."/>
            <person name="Daniel R."/>
        </authorList>
    </citation>
    <scope>NUCLEOTIDE SEQUENCE [LARGE SCALE GENOMIC DNA]</scope>
    <source>
        <strain evidence="8 9">DSM 23265</strain>
    </source>
</reference>
<feature type="compositionally biased region" description="Gly residues" evidence="6">
    <location>
        <begin position="21"/>
        <end position="31"/>
    </location>
</feature>
<dbReference type="HAMAP" id="MF_01341">
    <property type="entry name" value="Ribosomal_uL15"/>
    <property type="match status" value="1"/>
</dbReference>
<evidence type="ECO:0000313" key="9">
    <source>
        <dbReference type="Proteomes" id="UP000238415"/>
    </source>
</evidence>
<dbReference type="EMBL" id="PVXM01000056">
    <property type="protein sequence ID" value="PRR69312.1"/>
    <property type="molecule type" value="Genomic_DNA"/>
</dbReference>
<dbReference type="OrthoDB" id="9810293at2"/>
<dbReference type="RefSeq" id="WP_106006327.1">
    <property type="nucleotide sequence ID" value="NZ_CP136419.1"/>
</dbReference>
<keyword evidence="4" id="KW-0699">rRNA-binding</keyword>
<proteinExistence type="inferred from homology"/>
<comment type="subunit">
    <text evidence="4">Part of the 50S ribosomal subunit.</text>
</comment>
<evidence type="ECO:0000256" key="2">
    <source>
        <dbReference type="ARBA" id="ARBA00022980"/>
    </source>
</evidence>
<dbReference type="PROSITE" id="PS00475">
    <property type="entry name" value="RIBOSOMAL_L15"/>
    <property type="match status" value="1"/>
</dbReference>
<comment type="caution">
    <text evidence="8">The sequence shown here is derived from an EMBL/GenBank/DDBJ whole genome shotgun (WGS) entry which is preliminary data.</text>
</comment>
<dbReference type="InterPro" id="IPR005749">
    <property type="entry name" value="Ribosomal_uL15_bac-type"/>
</dbReference>
<keyword evidence="9" id="KW-1185">Reference proteome</keyword>
<sequence length="146" mass="15541">MRLHELHPAPGSRFKPTRVGRGIGSGLGKTAGRGHKGQKARSGGGVRRGFEGGQMPLSRRLPKRGFTNKFARTLAVVNVGELERFEPDTVVTPEILARAGLVKQARDGVKILGDGEITKPLTVRVQAASRQAIAKIEAAGGKVEVM</sequence>
<name>A0A2T0AL30_9FIRM</name>
<feature type="domain" description="Large ribosomal subunit protein uL15/eL18" evidence="7">
    <location>
        <begin position="76"/>
        <end position="144"/>
    </location>
</feature>
<comment type="similarity">
    <text evidence="1 4 5">Belongs to the universal ribosomal protein uL15 family.</text>
</comment>
<dbReference type="InterPro" id="IPR036227">
    <property type="entry name" value="Ribosomal_uL15/eL18_sf"/>
</dbReference>
<dbReference type="InterPro" id="IPR030878">
    <property type="entry name" value="Ribosomal_uL15"/>
</dbReference>
<organism evidence="8 9">
    <name type="scientific">Neomoorella humiferrea</name>
    <dbReference type="NCBI Taxonomy" id="676965"/>
    <lineage>
        <taxon>Bacteria</taxon>
        <taxon>Bacillati</taxon>
        <taxon>Bacillota</taxon>
        <taxon>Clostridia</taxon>
        <taxon>Neomoorellales</taxon>
        <taxon>Neomoorellaceae</taxon>
        <taxon>Neomoorella</taxon>
    </lineage>
</organism>
<evidence type="ECO:0000256" key="5">
    <source>
        <dbReference type="RuleBase" id="RU003888"/>
    </source>
</evidence>
<keyword evidence="2 4" id="KW-0689">Ribosomal protein</keyword>
<dbReference type="GO" id="GO:0003735">
    <property type="term" value="F:structural constituent of ribosome"/>
    <property type="evidence" value="ECO:0007669"/>
    <property type="project" value="InterPro"/>
</dbReference>
<feature type="region of interest" description="Disordered" evidence="6">
    <location>
        <begin position="1"/>
        <end position="61"/>
    </location>
</feature>
<dbReference type="GO" id="GO:0022625">
    <property type="term" value="C:cytosolic large ribosomal subunit"/>
    <property type="evidence" value="ECO:0007669"/>
    <property type="project" value="TreeGrafter"/>
</dbReference>